<dbReference type="GO" id="GO:0009228">
    <property type="term" value="P:thiamine biosynthetic process"/>
    <property type="evidence" value="ECO:0007669"/>
    <property type="project" value="UniProtKB-KW"/>
</dbReference>
<comment type="pathway">
    <text evidence="3">Cofactor biosynthesis; thiamine diphosphate biosynthesis; 4-amino-2-methyl-5-diphosphomethylpyrimidine from 5-amino-1-(5-phospho-D-ribosyl)imidazole: step 3/3.</text>
</comment>
<gene>
    <name evidence="17" type="ORF">GCM10007096_20200</name>
</gene>
<evidence type="ECO:0000256" key="15">
    <source>
        <dbReference type="ARBA" id="ARBA00043176"/>
    </source>
</evidence>
<keyword evidence="12" id="KW-0784">Thiamine biosynthesis</keyword>
<feature type="domain" description="Pyridoxamine kinase/Phosphomethylpyrimidine kinase" evidence="16">
    <location>
        <begin position="13"/>
        <end position="256"/>
    </location>
</feature>
<name>A0A8J2ZWH5_9BACL</name>
<dbReference type="GO" id="GO:0008972">
    <property type="term" value="F:phosphomethylpyrimidine kinase activity"/>
    <property type="evidence" value="ECO:0007669"/>
    <property type="project" value="UniProtKB-EC"/>
</dbReference>
<evidence type="ECO:0000256" key="2">
    <source>
        <dbReference type="ARBA" id="ARBA00000565"/>
    </source>
</evidence>
<protein>
    <recommendedName>
        <fullName evidence="7">Hydroxymethylpyrimidine/phosphomethylpyrimidine kinase</fullName>
        <ecNumber evidence="5">2.7.1.49</ecNumber>
        <ecNumber evidence="6">2.7.4.7</ecNumber>
    </recommendedName>
    <alternativeName>
        <fullName evidence="14">Hydroxymethylpyrimidine kinase</fullName>
    </alternativeName>
    <alternativeName>
        <fullName evidence="15">Hydroxymethylpyrimidine phosphate kinase</fullName>
    </alternativeName>
</protein>
<sequence>MEMKTALTIAGSDSSGGAGIQADLKTFSALGVYGMSVITAVTAQNTQGVFGVEELSEKIITGQLDAVFQDIPVDSVKIGMLSNAEIIQIIARKLRVYQPHHVVLDPVMVSKSGYDLLRPEAKAALIEHLLPLATVLTPNLKEASVLVGHPVETLSDMKEAAKALAEKGPQAVLVKGGHLQGEAIDILYDGEKWRTFEGKRIATKNTHGTGCTLSSAIAAFLAKGHSLEEAIQRAKQYIQGAIAHALELGHGAGPTHHFHEWYTATGSKQG</sequence>
<dbReference type="PANTHER" id="PTHR20858:SF17">
    <property type="entry name" value="HYDROXYMETHYLPYRIMIDINE_PHOSPHOMETHYLPYRIMIDINE KINASE THI20-RELATED"/>
    <property type="match status" value="1"/>
</dbReference>
<evidence type="ECO:0000256" key="8">
    <source>
        <dbReference type="ARBA" id="ARBA00022679"/>
    </source>
</evidence>
<evidence type="ECO:0000256" key="14">
    <source>
        <dbReference type="ARBA" id="ARBA00042102"/>
    </source>
</evidence>
<dbReference type="InterPro" id="IPR004399">
    <property type="entry name" value="HMP/HMP-P_kinase_dom"/>
</dbReference>
<evidence type="ECO:0000256" key="10">
    <source>
        <dbReference type="ARBA" id="ARBA00022777"/>
    </source>
</evidence>
<accession>A0A8J2ZWH5</accession>
<keyword evidence="18" id="KW-1185">Reference proteome</keyword>
<comment type="catalytic activity">
    <reaction evidence="1">
        <text>4-amino-5-hydroxymethyl-2-methylpyrimidine + ATP = 4-amino-2-methyl-5-(phosphooxymethyl)pyrimidine + ADP + H(+)</text>
        <dbReference type="Rhea" id="RHEA:23096"/>
        <dbReference type="ChEBI" id="CHEBI:15378"/>
        <dbReference type="ChEBI" id="CHEBI:16892"/>
        <dbReference type="ChEBI" id="CHEBI:30616"/>
        <dbReference type="ChEBI" id="CHEBI:58354"/>
        <dbReference type="ChEBI" id="CHEBI:456216"/>
        <dbReference type="EC" id="2.7.1.49"/>
    </reaction>
</comment>
<evidence type="ECO:0000256" key="3">
    <source>
        <dbReference type="ARBA" id="ARBA00004769"/>
    </source>
</evidence>
<comment type="catalytic activity">
    <reaction evidence="2">
        <text>4-amino-2-methyl-5-(phosphooxymethyl)pyrimidine + ATP = 4-amino-2-methyl-5-(diphosphooxymethyl)pyrimidine + ADP</text>
        <dbReference type="Rhea" id="RHEA:19893"/>
        <dbReference type="ChEBI" id="CHEBI:30616"/>
        <dbReference type="ChEBI" id="CHEBI:57841"/>
        <dbReference type="ChEBI" id="CHEBI:58354"/>
        <dbReference type="ChEBI" id="CHEBI:456216"/>
        <dbReference type="EC" id="2.7.4.7"/>
    </reaction>
</comment>
<dbReference type="SUPFAM" id="SSF53613">
    <property type="entry name" value="Ribokinase-like"/>
    <property type="match status" value="1"/>
</dbReference>
<evidence type="ECO:0000256" key="7">
    <source>
        <dbReference type="ARBA" id="ARBA00019161"/>
    </source>
</evidence>
<dbReference type="InterPro" id="IPR013749">
    <property type="entry name" value="PM/HMP-P_kinase-1"/>
</dbReference>
<comment type="similarity">
    <text evidence="4">Belongs to the ThiD family.</text>
</comment>
<evidence type="ECO:0000256" key="4">
    <source>
        <dbReference type="ARBA" id="ARBA00009879"/>
    </source>
</evidence>
<comment type="caution">
    <text evidence="17">The sequence shown here is derived from an EMBL/GenBank/DDBJ whole genome shotgun (WGS) entry which is preliminary data.</text>
</comment>
<evidence type="ECO:0000259" key="16">
    <source>
        <dbReference type="Pfam" id="PF08543"/>
    </source>
</evidence>
<evidence type="ECO:0000256" key="5">
    <source>
        <dbReference type="ARBA" id="ARBA00012135"/>
    </source>
</evidence>
<reference evidence="17" key="2">
    <citation type="submission" date="2020-09" db="EMBL/GenBank/DDBJ databases">
        <authorList>
            <person name="Sun Q."/>
            <person name="Zhou Y."/>
        </authorList>
    </citation>
    <scope>NUCLEOTIDE SEQUENCE</scope>
    <source>
        <strain evidence="17">CGMCC 1.12777</strain>
    </source>
</reference>
<proteinExistence type="inferred from homology"/>
<reference evidence="17" key="1">
    <citation type="journal article" date="2014" name="Int. J. Syst. Evol. Microbiol.">
        <title>Complete genome sequence of Corynebacterium casei LMG S-19264T (=DSM 44701T), isolated from a smear-ripened cheese.</title>
        <authorList>
            <consortium name="US DOE Joint Genome Institute (JGI-PGF)"/>
            <person name="Walter F."/>
            <person name="Albersmeier A."/>
            <person name="Kalinowski J."/>
            <person name="Ruckert C."/>
        </authorList>
    </citation>
    <scope>NUCLEOTIDE SEQUENCE</scope>
    <source>
        <strain evidence="17">CGMCC 1.12777</strain>
    </source>
</reference>
<dbReference type="CDD" id="cd01169">
    <property type="entry name" value="HMPP_kinase"/>
    <property type="match status" value="1"/>
</dbReference>
<keyword evidence="11" id="KW-0067">ATP-binding</keyword>
<evidence type="ECO:0000256" key="12">
    <source>
        <dbReference type="ARBA" id="ARBA00022977"/>
    </source>
</evidence>
<evidence type="ECO:0000256" key="13">
    <source>
        <dbReference type="ARBA" id="ARBA00037917"/>
    </source>
</evidence>
<evidence type="ECO:0000313" key="17">
    <source>
        <dbReference type="EMBL" id="GGH81785.1"/>
    </source>
</evidence>
<dbReference type="AlphaFoldDB" id="A0A8J2ZWH5"/>
<dbReference type="Pfam" id="PF08543">
    <property type="entry name" value="Phos_pyr_kin"/>
    <property type="match status" value="1"/>
</dbReference>
<keyword evidence="10 17" id="KW-0418">Kinase</keyword>
<dbReference type="GO" id="GO:0008902">
    <property type="term" value="F:hydroxymethylpyrimidine kinase activity"/>
    <property type="evidence" value="ECO:0007669"/>
    <property type="project" value="UniProtKB-EC"/>
</dbReference>
<dbReference type="NCBIfam" id="TIGR00097">
    <property type="entry name" value="HMP-P_kinase"/>
    <property type="match status" value="1"/>
</dbReference>
<dbReference type="EC" id="2.7.1.49" evidence="5"/>
<evidence type="ECO:0000313" key="18">
    <source>
        <dbReference type="Proteomes" id="UP000656813"/>
    </source>
</evidence>
<dbReference type="GO" id="GO:0005829">
    <property type="term" value="C:cytosol"/>
    <property type="evidence" value="ECO:0007669"/>
    <property type="project" value="TreeGrafter"/>
</dbReference>
<dbReference type="GO" id="GO:0005524">
    <property type="term" value="F:ATP binding"/>
    <property type="evidence" value="ECO:0007669"/>
    <property type="project" value="UniProtKB-KW"/>
</dbReference>
<dbReference type="EMBL" id="BMFV01000013">
    <property type="protein sequence ID" value="GGH81785.1"/>
    <property type="molecule type" value="Genomic_DNA"/>
</dbReference>
<dbReference type="PANTHER" id="PTHR20858">
    <property type="entry name" value="PHOSPHOMETHYLPYRIMIDINE KINASE"/>
    <property type="match status" value="1"/>
</dbReference>
<dbReference type="EC" id="2.7.4.7" evidence="6"/>
<organism evidence="17 18">
    <name type="scientific">Pullulanibacillus pueri</name>
    <dbReference type="NCBI Taxonomy" id="1437324"/>
    <lineage>
        <taxon>Bacteria</taxon>
        <taxon>Bacillati</taxon>
        <taxon>Bacillota</taxon>
        <taxon>Bacilli</taxon>
        <taxon>Bacillales</taxon>
        <taxon>Sporolactobacillaceae</taxon>
        <taxon>Pullulanibacillus</taxon>
    </lineage>
</organism>
<keyword evidence="8" id="KW-0808">Transferase</keyword>
<dbReference type="Gene3D" id="3.40.1190.20">
    <property type="match status" value="1"/>
</dbReference>
<keyword evidence="9" id="KW-0547">Nucleotide-binding</keyword>
<comment type="pathway">
    <text evidence="13">Cofactor biosynthesis; thiamine diphosphate biosynthesis; 4-amino-2-methyl-5-diphosphomethylpyrimidine from 5-amino-1-(5-phospho-D-ribosyl)imidazole: step 2/3.</text>
</comment>
<evidence type="ECO:0000256" key="1">
    <source>
        <dbReference type="ARBA" id="ARBA00000151"/>
    </source>
</evidence>
<dbReference type="Proteomes" id="UP000656813">
    <property type="component" value="Unassembled WGS sequence"/>
</dbReference>
<evidence type="ECO:0000256" key="11">
    <source>
        <dbReference type="ARBA" id="ARBA00022840"/>
    </source>
</evidence>
<dbReference type="InterPro" id="IPR029056">
    <property type="entry name" value="Ribokinase-like"/>
</dbReference>
<dbReference type="FunFam" id="3.40.1190.20:FF:000003">
    <property type="entry name" value="Phosphomethylpyrimidine kinase ThiD"/>
    <property type="match status" value="1"/>
</dbReference>
<evidence type="ECO:0000256" key="9">
    <source>
        <dbReference type="ARBA" id="ARBA00022741"/>
    </source>
</evidence>
<evidence type="ECO:0000256" key="6">
    <source>
        <dbReference type="ARBA" id="ARBA00012963"/>
    </source>
</evidence>